<keyword evidence="3" id="KW-0285">Flavoprotein</keyword>
<sequence length="159" mass="17863">MEKSFSFIMGGDQVTSLKPSPVIYPEAAKGVNVDPSIRLVIEDSLCFPFSLKSLCNHGCPTADVIITTANLLNCCRRDRRYITNRTLVHWWSCHQRFWPWLKGAPESPQGFSAILLEHPSGVYFGWAGLATRGVYKMKKSIGCNPYFNNTEKTIVSYAP</sequence>
<reference evidence="9" key="2">
    <citation type="journal article" date="2024" name="Plant">
        <title>Genomic evolution and insights into agronomic trait innovations of Sesamum species.</title>
        <authorList>
            <person name="Miao H."/>
            <person name="Wang L."/>
            <person name="Qu L."/>
            <person name="Liu H."/>
            <person name="Sun Y."/>
            <person name="Le M."/>
            <person name="Wang Q."/>
            <person name="Wei S."/>
            <person name="Zheng Y."/>
            <person name="Lin W."/>
            <person name="Duan Y."/>
            <person name="Cao H."/>
            <person name="Xiong S."/>
            <person name="Wang X."/>
            <person name="Wei L."/>
            <person name="Li C."/>
            <person name="Ma Q."/>
            <person name="Ju M."/>
            <person name="Zhao R."/>
            <person name="Li G."/>
            <person name="Mu C."/>
            <person name="Tian Q."/>
            <person name="Mei H."/>
            <person name="Zhang T."/>
            <person name="Gao T."/>
            <person name="Zhang H."/>
        </authorList>
    </citation>
    <scope>NUCLEOTIDE SEQUENCE</scope>
    <source>
        <strain evidence="9">G02</strain>
    </source>
</reference>
<keyword evidence="6" id="KW-0547">Nucleotide-binding</keyword>
<dbReference type="Pfam" id="PF01687">
    <property type="entry name" value="Flavokinase"/>
    <property type="match status" value="1"/>
</dbReference>
<dbReference type="PANTHER" id="PTHR22749">
    <property type="entry name" value="RIBOFLAVIN KINASE/FMN ADENYLYLTRANSFERASE"/>
    <property type="match status" value="1"/>
</dbReference>
<dbReference type="Gene3D" id="3.40.50.1000">
    <property type="entry name" value="HAD superfamily/HAD-like"/>
    <property type="match status" value="1"/>
</dbReference>
<evidence type="ECO:0000256" key="7">
    <source>
        <dbReference type="ARBA" id="ARBA00022840"/>
    </source>
</evidence>
<keyword evidence="5" id="KW-0808">Transferase</keyword>
<evidence type="ECO:0000256" key="2">
    <source>
        <dbReference type="ARBA" id="ARBA00012105"/>
    </source>
</evidence>
<comment type="pathway">
    <text evidence="1">Cofactor biosynthesis; FMN biosynthesis; FMN from riboflavin (ATP route): step 1/1.</text>
</comment>
<evidence type="ECO:0000256" key="4">
    <source>
        <dbReference type="ARBA" id="ARBA00022643"/>
    </source>
</evidence>
<keyword evidence="9" id="KW-0418">Kinase</keyword>
<evidence type="ECO:0000313" key="9">
    <source>
        <dbReference type="EMBL" id="KAL0367378.1"/>
    </source>
</evidence>
<dbReference type="SUPFAM" id="SSF82114">
    <property type="entry name" value="Riboflavin kinase-like"/>
    <property type="match status" value="1"/>
</dbReference>
<proteinExistence type="predicted"/>
<reference evidence="9" key="1">
    <citation type="submission" date="2020-06" db="EMBL/GenBank/DDBJ databases">
        <authorList>
            <person name="Li T."/>
            <person name="Hu X."/>
            <person name="Zhang T."/>
            <person name="Song X."/>
            <person name="Zhang H."/>
            <person name="Dai N."/>
            <person name="Sheng W."/>
            <person name="Hou X."/>
            <person name="Wei L."/>
        </authorList>
    </citation>
    <scope>NUCLEOTIDE SEQUENCE</scope>
    <source>
        <strain evidence="9">G02</strain>
        <tissue evidence="9">Leaf</tissue>
    </source>
</reference>
<dbReference type="Gene3D" id="2.40.30.30">
    <property type="entry name" value="Riboflavin kinase-like"/>
    <property type="match status" value="1"/>
</dbReference>
<evidence type="ECO:0000256" key="3">
    <source>
        <dbReference type="ARBA" id="ARBA00022630"/>
    </source>
</evidence>
<accession>A0AAW2QHV3</accession>
<gene>
    <name evidence="9" type="ORF">Sradi_3627900</name>
</gene>
<dbReference type="InterPro" id="IPR023468">
    <property type="entry name" value="Riboflavin_kinase"/>
</dbReference>
<dbReference type="PANTHER" id="PTHR22749:SF6">
    <property type="entry name" value="RIBOFLAVIN KINASE"/>
    <property type="match status" value="1"/>
</dbReference>
<dbReference type="InterPro" id="IPR036412">
    <property type="entry name" value="HAD-like_sf"/>
</dbReference>
<dbReference type="InterPro" id="IPR023214">
    <property type="entry name" value="HAD_sf"/>
</dbReference>
<dbReference type="SUPFAM" id="SSF56784">
    <property type="entry name" value="HAD-like"/>
    <property type="match status" value="1"/>
</dbReference>
<comment type="caution">
    <text evidence="9">The sequence shown here is derived from an EMBL/GenBank/DDBJ whole genome shotgun (WGS) entry which is preliminary data.</text>
</comment>
<evidence type="ECO:0000256" key="5">
    <source>
        <dbReference type="ARBA" id="ARBA00022679"/>
    </source>
</evidence>
<keyword evidence="4" id="KW-0288">FMN</keyword>
<organism evidence="9">
    <name type="scientific">Sesamum radiatum</name>
    <name type="common">Black benniseed</name>
    <dbReference type="NCBI Taxonomy" id="300843"/>
    <lineage>
        <taxon>Eukaryota</taxon>
        <taxon>Viridiplantae</taxon>
        <taxon>Streptophyta</taxon>
        <taxon>Embryophyta</taxon>
        <taxon>Tracheophyta</taxon>
        <taxon>Spermatophyta</taxon>
        <taxon>Magnoliopsida</taxon>
        <taxon>eudicotyledons</taxon>
        <taxon>Gunneridae</taxon>
        <taxon>Pentapetalae</taxon>
        <taxon>asterids</taxon>
        <taxon>lamiids</taxon>
        <taxon>Lamiales</taxon>
        <taxon>Pedaliaceae</taxon>
        <taxon>Sesamum</taxon>
    </lineage>
</organism>
<evidence type="ECO:0000256" key="6">
    <source>
        <dbReference type="ARBA" id="ARBA00022741"/>
    </source>
</evidence>
<dbReference type="GO" id="GO:0008531">
    <property type="term" value="F:riboflavin kinase activity"/>
    <property type="evidence" value="ECO:0007669"/>
    <property type="project" value="UniProtKB-EC"/>
</dbReference>
<dbReference type="InterPro" id="IPR023465">
    <property type="entry name" value="Riboflavin_kinase_dom_sf"/>
</dbReference>
<dbReference type="GO" id="GO:0009231">
    <property type="term" value="P:riboflavin biosynthetic process"/>
    <property type="evidence" value="ECO:0007669"/>
    <property type="project" value="InterPro"/>
</dbReference>
<dbReference type="InterPro" id="IPR015865">
    <property type="entry name" value="Riboflavin_kinase_bac/euk"/>
</dbReference>
<protein>
    <recommendedName>
        <fullName evidence="2">riboflavin kinase</fullName>
        <ecNumber evidence="2">2.7.1.26</ecNumber>
    </recommendedName>
</protein>
<keyword evidence="7" id="KW-0067">ATP-binding</keyword>
<dbReference type="EMBL" id="JACGWJ010000015">
    <property type="protein sequence ID" value="KAL0367378.1"/>
    <property type="molecule type" value="Genomic_DNA"/>
</dbReference>
<feature type="domain" description="Riboflavin kinase" evidence="8">
    <location>
        <begin position="118"/>
        <end position="154"/>
    </location>
</feature>
<dbReference type="GO" id="GO:0005524">
    <property type="term" value="F:ATP binding"/>
    <property type="evidence" value="ECO:0007669"/>
    <property type="project" value="UniProtKB-KW"/>
</dbReference>
<dbReference type="GO" id="GO:0009398">
    <property type="term" value="P:FMN biosynthetic process"/>
    <property type="evidence" value="ECO:0007669"/>
    <property type="project" value="TreeGrafter"/>
</dbReference>
<evidence type="ECO:0000259" key="8">
    <source>
        <dbReference type="Pfam" id="PF01687"/>
    </source>
</evidence>
<dbReference type="AlphaFoldDB" id="A0AAW2QHV3"/>
<evidence type="ECO:0000256" key="1">
    <source>
        <dbReference type="ARBA" id="ARBA00005201"/>
    </source>
</evidence>
<dbReference type="EC" id="2.7.1.26" evidence="2"/>
<name>A0AAW2QHV3_SESRA</name>